<dbReference type="HAMAP" id="MF_00394">
    <property type="entry name" value="NAD_Glyc3P_dehydrog"/>
    <property type="match status" value="1"/>
</dbReference>
<feature type="binding site" evidence="7">
    <location>
        <position position="259"/>
    </location>
    <ligand>
        <name>sn-glycerol 3-phosphate</name>
        <dbReference type="ChEBI" id="CHEBI:57597"/>
    </ligand>
</feature>
<dbReference type="Pfam" id="PF01210">
    <property type="entry name" value="NAD_Gly3P_dh_N"/>
    <property type="match status" value="1"/>
</dbReference>
<comment type="caution">
    <text evidence="12">The sequence shown here is derived from an EMBL/GenBank/DDBJ whole genome shotgun (WGS) entry which is preliminary data.</text>
</comment>
<keyword evidence="3 7" id="KW-0560">Oxidoreductase</keyword>
<feature type="binding site" evidence="7">
    <location>
        <position position="194"/>
    </location>
    <ligand>
        <name>sn-glycerol 3-phosphate</name>
        <dbReference type="ChEBI" id="CHEBI:57597"/>
    </ligand>
</feature>
<comment type="catalytic activity">
    <reaction evidence="7 9">
        <text>sn-glycerol 3-phosphate + NADP(+) = dihydroxyacetone phosphate + NADPH + H(+)</text>
        <dbReference type="Rhea" id="RHEA:11096"/>
        <dbReference type="ChEBI" id="CHEBI:15378"/>
        <dbReference type="ChEBI" id="CHEBI:57597"/>
        <dbReference type="ChEBI" id="CHEBI:57642"/>
        <dbReference type="ChEBI" id="CHEBI:57783"/>
        <dbReference type="ChEBI" id="CHEBI:58349"/>
        <dbReference type="EC" id="1.1.1.94"/>
    </reaction>
</comment>
<feature type="binding site" evidence="7">
    <location>
        <position position="14"/>
    </location>
    <ligand>
        <name>NADPH</name>
        <dbReference type="ChEBI" id="CHEBI:57783"/>
    </ligand>
</feature>
<dbReference type="PANTHER" id="PTHR11728">
    <property type="entry name" value="GLYCEROL-3-PHOSPHATE DEHYDROGENASE"/>
    <property type="match status" value="1"/>
</dbReference>
<keyword evidence="2 7" id="KW-0444">Lipid biosynthesis</keyword>
<gene>
    <name evidence="7 12" type="primary">gpsA</name>
    <name evidence="12" type="ORF">SIID45300_03096</name>
</gene>
<dbReference type="InterPro" id="IPR011128">
    <property type="entry name" value="G3P_DH_NAD-dep_N"/>
</dbReference>
<feature type="binding site" evidence="7">
    <location>
        <position position="108"/>
    </location>
    <ligand>
        <name>NADPH</name>
        <dbReference type="ChEBI" id="CHEBI:57783"/>
    </ligand>
</feature>
<evidence type="ECO:0000313" key="13">
    <source>
        <dbReference type="Proteomes" id="UP001628193"/>
    </source>
</evidence>
<dbReference type="SUPFAM" id="SSF51735">
    <property type="entry name" value="NAD(P)-binding Rossmann-fold domains"/>
    <property type="match status" value="1"/>
</dbReference>
<dbReference type="NCBIfam" id="NF000940">
    <property type="entry name" value="PRK00094.1-2"/>
    <property type="match status" value="1"/>
</dbReference>
<comment type="caution">
    <text evidence="7">Lacks conserved residue(s) required for the propagation of feature annotation.</text>
</comment>
<accession>A0ABQ0CCY4</accession>
<feature type="binding site" evidence="7">
    <location>
        <position position="34"/>
    </location>
    <ligand>
        <name>NADPH</name>
        <dbReference type="ChEBI" id="CHEBI:57783"/>
    </ligand>
</feature>
<feature type="active site" description="Proton acceptor" evidence="7">
    <location>
        <position position="194"/>
    </location>
</feature>
<protein>
    <recommendedName>
        <fullName evidence="7">Glycerol-3-phosphate dehydrogenase [NAD(P)+]</fullName>
        <ecNumber evidence="7">1.1.1.94</ecNumber>
    </recommendedName>
    <alternativeName>
        <fullName evidence="7">NAD(P)(+)-dependent glycerol-3-phosphate dehydrogenase</fullName>
    </alternativeName>
    <alternativeName>
        <fullName evidence="7">NAD(P)H-dependent dihydroxyacetone-phosphate reductase</fullName>
    </alternativeName>
</protein>
<dbReference type="EMBL" id="BAAFGK010000005">
    <property type="protein sequence ID" value="GAB0058740.1"/>
    <property type="molecule type" value="Genomic_DNA"/>
</dbReference>
<dbReference type="PROSITE" id="PS00957">
    <property type="entry name" value="NAD_G3PDH"/>
    <property type="match status" value="1"/>
</dbReference>
<dbReference type="InterPro" id="IPR013328">
    <property type="entry name" value="6PGD_dom2"/>
</dbReference>
<dbReference type="InterPro" id="IPR008927">
    <property type="entry name" value="6-PGluconate_DH-like_C_sf"/>
</dbReference>
<dbReference type="PIRSF" id="PIRSF000114">
    <property type="entry name" value="Glycerol-3-P_dh"/>
    <property type="match status" value="1"/>
</dbReference>
<feature type="binding site" evidence="7">
    <location>
        <position position="257"/>
    </location>
    <ligand>
        <name>sn-glycerol 3-phosphate</name>
        <dbReference type="ChEBI" id="CHEBI:57597"/>
    </ligand>
</feature>
<keyword evidence="13" id="KW-1185">Reference proteome</keyword>
<reference evidence="12 13" key="1">
    <citation type="submission" date="2024-09" db="EMBL/GenBank/DDBJ databases">
        <title>Draft genome sequence of Candidatus Magnetaquicoccaceae bacterium FCR-1.</title>
        <authorList>
            <person name="Shimoshige H."/>
            <person name="Shimamura S."/>
            <person name="Taoka A."/>
            <person name="Kobayashi H."/>
            <person name="Maekawa T."/>
        </authorList>
    </citation>
    <scope>NUCLEOTIDE SEQUENCE [LARGE SCALE GENOMIC DNA]</scope>
    <source>
        <strain evidence="12 13">FCR-1</strain>
    </source>
</reference>
<comment type="pathway">
    <text evidence="7">Membrane lipid metabolism; glycerophospholipid metabolism.</text>
</comment>
<evidence type="ECO:0000256" key="4">
    <source>
        <dbReference type="ARBA" id="ARBA00023098"/>
    </source>
</evidence>
<feature type="binding site" evidence="7">
    <location>
        <position position="247"/>
    </location>
    <ligand>
        <name>sn-glycerol 3-phosphate</name>
        <dbReference type="ChEBI" id="CHEBI:57597"/>
    </ligand>
</feature>
<evidence type="ECO:0000256" key="1">
    <source>
        <dbReference type="ARBA" id="ARBA00011009"/>
    </source>
</evidence>
<dbReference type="Proteomes" id="UP001628193">
    <property type="component" value="Unassembled WGS sequence"/>
</dbReference>
<dbReference type="PANTHER" id="PTHR11728:SF1">
    <property type="entry name" value="GLYCEROL-3-PHOSPHATE DEHYDROGENASE [NAD(+)] 2, CHLOROPLASTIC"/>
    <property type="match status" value="1"/>
</dbReference>
<dbReference type="Gene3D" id="1.10.1040.10">
    <property type="entry name" value="N-(1-d-carboxylethyl)-l-norvaline Dehydrogenase, domain 2"/>
    <property type="match status" value="1"/>
</dbReference>
<feature type="binding site" evidence="7">
    <location>
        <position position="139"/>
    </location>
    <ligand>
        <name>sn-glycerol 3-phosphate</name>
        <dbReference type="ChEBI" id="CHEBI:57597"/>
    </ligand>
</feature>
<feature type="binding site" evidence="7">
    <location>
        <position position="143"/>
    </location>
    <ligand>
        <name>NADPH</name>
        <dbReference type="ChEBI" id="CHEBI:57783"/>
    </ligand>
</feature>
<feature type="domain" description="Glycerol-3-phosphate dehydrogenase NAD-dependent N-terminal" evidence="10">
    <location>
        <begin position="7"/>
        <end position="161"/>
    </location>
</feature>
<evidence type="ECO:0000256" key="5">
    <source>
        <dbReference type="ARBA" id="ARBA00023209"/>
    </source>
</evidence>
<keyword evidence="4 7" id="KW-0443">Lipid metabolism</keyword>
<evidence type="ECO:0000313" key="12">
    <source>
        <dbReference type="EMBL" id="GAB0058740.1"/>
    </source>
</evidence>
<keyword evidence="6 7" id="KW-1208">Phospholipid metabolism</keyword>
<dbReference type="NCBIfam" id="NF000942">
    <property type="entry name" value="PRK00094.1-4"/>
    <property type="match status" value="1"/>
</dbReference>
<keyword evidence="7" id="KW-0547">Nucleotide-binding</keyword>
<name>A0ABQ0CCY4_9PROT</name>
<proteinExistence type="inferred from homology"/>
<keyword evidence="7 8" id="KW-0520">NAD</keyword>
<evidence type="ECO:0000256" key="6">
    <source>
        <dbReference type="ARBA" id="ARBA00023264"/>
    </source>
</evidence>
<keyword evidence="7" id="KW-0521">NADP</keyword>
<sequence length="340" mass="36421">MDTTSTAVIGAGSWGTALATVLASKLPRVTLWCHEPEVAEGINRNQRNPLFLPEFQLPGNIVATTDLHQTAREHAILVMVVPTQFTRGILTALRESVTPETLFVSASKGVEAATMTLLSEIHVDILGAELGGKSCFLSGPSFARDTIMRLPAAVAIAGGDPERVERVQKLFHTPWFRTYSTEDVIGLELGGALKNVMALAAGISDGLGMGHSARAALITRGLNEMLRLGIKLGARPETFAGLSGLGDLLLTATSDLSRNRSVGVRIGRGETLESIQRGTHEIAEGVRTVEGVRRLAEKLDLDLPITRAVHGILYEGRAPLDAVRDLMERDLKPEHGGFEG</sequence>
<feature type="binding site" evidence="7">
    <location>
        <position position="258"/>
    </location>
    <ligand>
        <name>NADPH</name>
        <dbReference type="ChEBI" id="CHEBI:57783"/>
    </ligand>
</feature>
<comment type="catalytic activity">
    <reaction evidence="7">
        <text>sn-glycerol 3-phosphate + NAD(+) = dihydroxyacetone phosphate + NADH + H(+)</text>
        <dbReference type="Rhea" id="RHEA:11092"/>
        <dbReference type="ChEBI" id="CHEBI:15378"/>
        <dbReference type="ChEBI" id="CHEBI:57540"/>
        <dbReference type="ChEBI" id="CHEBI:57597"/>
        <dbReference type="ChEBI" id="CHEBI:57642"/>
        <dbReference type="ChEBI" id="CHEBI:57945"/>
        <dbReference type="EC" id="1.1.1.94"/>
    </reaction>
</comment>
<feature type="binding site" evidence="7">
    <location>
        <position position="284"/>
    </location>
    <ligand>
        <name>NADPH</name>
        <dbReference type="ChEBI" id="CHEBI:57783"/>
    </ligand>
</feature>
<organism evidence="12 13">
    <name type="scientific">Candidatus Magnetaquiglobus chichijimensis</name>
    <dbReference type="NCBI Taxonomy" id="3141448"/>
    <lineage>
        <taxon>Bacteria</taxon>
        <taxon>Pseudomonadati</taxon>
        <taxon>Pseudomonadota</taxon>
        <taxon>Magnetococcia</taxon>
        <taxon>Magnetococcales</taxon>
        <taxon>Candidatus Magnetaquicoccaceae</taxon>
        <taxon>Candidatus Magnetaquiglobus</taxon>
    </lineage>
</organism>
<comment type="function">
    <text evidence="7">Catalyzes the reduction of the glycolytic intermediate dihydroxyacetone phosphate (DHAP) to sn-glycerol 3-phosphate (G3P), the key precursor for phospholipid synthesis.</text>
</comment>
<feature type="binding site" evidence="7">
    <location>
        <position position="282"/>
    </location>
    <ligand>
        <name>NADPH</name>
        <dbReference type="ChEBI" id="CHEBI:57783"/>
    </ligand>
</feature>
<evidence type="ECO:0000256" key="3">
    <source>
        <dbReference type="ARBA" id="ARBA00023002"/>
    </source>
</evidence>
<dbReference type="InterPro" id="IPR006109">
    <property type="entry name" value="G3P_DH_NAD-dep_C"/>
</dbReference>
<feature type="binding site" evidence="7">
    <location>
        <position position="258"/>
    </location>
    <ligand>
        <name>sn-glycerol 3-phosphate</name>
        <dbReference type="ChEBI" id="CHEBI:57597"/>
    </ligand>
</feature>
<dbReference type="EC" id="1.1.1.94" evidence="7"/>
<evidence type="ECO:0000256" key="8">
    <source>
        <dbReference type="RuleBase" id="RU000437"/>
    </source>
</evidence>
<evidence type="ECO:0000256" key="7">
    <source>
        <dbReference type="HAMAP-Rule" id="MF_00394"/>
    </source>
</evidence>
<comment type="subcellular location">
    <subcellularLocation>
        <location evidence="7">Cytoplasm</location>
    </subcellularLocation>
</comment>
<evidence type="ECO:0000259" key="10">
    <source>
        <dbReference type="Pfam" id="PF01210"/>
    </source>
</evidence>
<feature type="binding site" evidence="7">
    <location>
        <position position="13"/>
    </location>
    <ligand>
        <name>NADPH</name>
        <dbReference type="ChEBI" id="CHEBI:57783"/>
    </ligand>
</feature>
<feature type="binding site" evidence="7">
    <location>
        <position position="108"/>
    </location>
    <ligand>
        <name>sn-glycerol 3-phosphate</name>
        <dbReference type="ChEBI" id="CHEBI:57597"/>
    </ligand>
</feature>
<dbReference type="Gene3D" id="3.40.50.720">
    <property type="entry name" value="NAD(P)-binding Rossmann-like Domain"/>
    <property type="match status" value="1"/>
</dbReference>
<dbReference type="SUPFAM" id="SSF48179">
    <property type="entry name" value="6-phosphogluconate dehydrogenase C-terminal domain-like"/>
    <property type="match status" value="1"/>
</dbReference>
<feature type="domain" description="Glycerol-3-phosphate dehydrogenase NAD-dependent C-terminal" evidence="11">
    <location>
        <begin position="183"/>
        <end position="323"/>
    </location>
</feature>
<evidence type="ECO:0000256" key="9">
    <source>
        <dbReference type="RuleBase" id="RU000439"/>
    </source>
</evidence>
<evidence type="ECO:0000259" key="11">
    <source>
        <dbReference type="Pfam" id="PF07479"/>
    </source>
</evidence>
<keyword evidence="5 7" id="KW-0594">Phospholipid biosynthesis</keyword>
<dbReference type="Pfam" id="PF07479">
    <property type="entry name" value="NAD_Gly3P_dh_C"/>
    <property type="match status" value="1"/>
</dbReference>
<evidence type="ECO:0000256" key="2">
    <source>
        <dbReference type="ARBA" id="ARBA00022516"/>
    </source>
</evidence>
<comment type="similarity">
    <text evidence="1 7 8">Belongs to the NAD-dependent glycerol-3-phosphate dehydrogenase family.</text>
</comment>
<feature type="binding site" evidence="7">
    <location>
        <position position="141"/>
    </location>
    <ligand>
        <name>sn-glycerol 3-phosphate</name>
        <dbReference type="ChEBI" id="CHEBI:57597"/>
    </ligand>
</feature>
<keyword evidence="7" id="KW-0963">Cytoplasm</keyword>
<dbReference type="GO" id="GO:0047952">
    <property type="term" value="F:glycerol-3-phosphate dehydrogenase [NAD(P)+] activity"/>
    <property type="evidence" value="ECO:0007669"/>
    <property type="project" value="UniProtKB-EC"/>
</dbReference>
<dbReference type="InterPro" id="IPR036291">
    <property type="entry name" value="NAD(P)-bd_dom_sf"/>
</dbReference>
<dbReference type="PRINTS" id="PR00077">
    <property type="entry name" value="GPDHDRGNASE"/>
</dbReference>
<dbReference type="RefSeq" id="WP_420906464.1">
    <property type="nucleotide sequence ID" value="NZ_BAAFGK010000005.1"/>
</dbReference>
<dbReference type="InterPro" id="IPR006168">
    <property type="entry name" value="G3P_DH_NAD-dep"/>
</dbReference>